<accession>A0A1Z3U7B3</accession>
<dbReference type="AlphaFoldDB" id="A0A1Z3U7B3"/>
<sequence>MNIRMKRDFSYPVPGNKGIRRTLPAGWVGEVEDEVGAAAVEAGAGIGTDEEAGEPEKAEKPKPAPKP</sequence>
<dbReference type="RefSeq" id="WP_088582451.1">
    <property type="nucleotide sequence ID" value="NZ_CP022048.2"/>
</dbReference>
<protein>
    <submittedName>
        <fullName evidence="2">Uncharacterized protein</fullName>
    </submittedName>
</protein>
<evidence type="ECO:0000256" key="1">
    <source>
        <dbReference type="SAM" id="MobiDB-lite"/>
    </source>
</evidence>
<name>A0A1Z3U7B3_BREVE</name>
<proteinExistence type="predicted"/>
<evidence type="ECO:0000313" key="2">
    <source>
        <dbReference type="EMBL" id="ASE39132.1"/>
    </source>
</evidence>
<dbReference type="KEGG" id="bvc:CEP68_06245"/>
<organism evidence="2 3">
    <name type="scientific">Brevundimonas vesicularis</name>
    <name type="common">Pseudomonas vesicularis</name>
    <dbReference type="NCBI Taxonomy" id="41276"/>
    <lineage>
        <taxon>Bacteria</taxon>
        <taxon>Pseudomonadati</taxon>
        <taxon>Pseudomonadota</taxon>
        <taxon>Alphaproteobacteria</taxon>
        <taxon>Caulobacterales</taxon>
        <taxon>Caulobacteraceae</taxon>
        <taxon>Brevundimonas</taxon>
    </lineage>
</organism>
<evidence type="ECO:0000313" key="3">
    <source>
        <dbReference type="Proteomes" id="UP000197050"/>
    </source>
</evidence>
<dbReference type="GeneID" id="34015437"/>
<reference evidence="3" key="1">
    <citation type="submission" date="2017-06" db="EMBL/GenBank/DDBJ databases">
        <title>FDA dAtabase for Regulatory Grade micrObial Sequences (FDA-ARGOS): Supporting development and validation of Infectious Disease Dx tests.</title>
        <authorList>
            <person name="Minogue T."/>
            <person name="Wolcott M."/>
            <person name="Wasieloski L."/>
            <person name="Aguilar W."/>
            <person name="Moore D."/>
            <person name="Tallon L."/>
            <person name="Sadzewicz L."/>
            <person name="Sengamalay N."/>
            <person name="Ott S."/>
            <person name="Godinez A."/>
            <person name="Nagaraj S."/>
            <person name="Nadendla S."/>
            <person name="Geyer C."/>
            <person name="Sichtig H."/>
        </authorList>
    </citation>
    <scope>NUCLEOTIDE SEQUENCE [LARGE SCALE GENOMIC DNA]</scope>
    <source>
        <strain evidence="3">FDAARGOS_289</strain>
    </source>
</reference>
<dbReference type="Proteomes" id="UP000197050">
    <property type="component" value="Chromosome"/>
</dbReference>
<feature type="region of interest" description="Disordered" evidence="1">
    <location>
        <begin position="39"/>
        <end position="67"/>
    </location>
</feature>
<dbReference type="EMBL" id="CP022048">
    <property type="protein sequence ID" value="ASE39132.1"/>
    <property type="molecule type" value="Genomic_DNA"/>
</dbReference>
<gene>
    <name evidence="2" type="ORF">CEP68_06245</name>
</gene>
<feature type="compositionally biased region" description="Basic and acidic residues" evidence="1">
    <location>
        <begin position="54"/>
        <end position="67"/>
    </location>
</feature>